<feature type="domain" description="Mycothiol-dependent maleylpyruvate isomerase metal-binding" evidence="1">
    <location>
        <begin position="22"/>
        <end position="127"/>
    </location>
</feature>
<comment type="caution">
    <text evidence="2">The sequence shown here is derived from an EMBL/GenBank/DDBJ whole genome shotgun (WGS) entry which is preliminary data.</text>
</comment>
<evidence type="ECO:0000313" key="2">
    <source>
        <dbReference type="EMBL" id="TKG70975.1"/>
    </source>
</evidence>
<dbReference type="InterPro" id="IPR017520">
    <property type="entry name" value="CHP03086"/>
</dbReference>
<dbReference type="Proteomes" id="UP000309992">
    <property type="component" value="Unassembled WGS sequence"/>
</dbReference>
<dbReference type="RefSeq" id="WP_137095466.1">
    <property type="nucleotide sequence ID" value="NZ_SWMS01000007.1"/>
</dbReference>
<dbReference type="NCBIfam" id="TIGR03083">
    <property type="entry name" value="maleylpyruvate isomerase family mycothiol-dependent enzyme"/>
    <property type="match status" value="1"/>
</dbReference>
<proteinExistence type="predicted"/>
<dbReference type="Gene3D" id="1.20.120.450">
    <property type="entry name" value="dinb family like domain"/>
    <property type="match status" value="1"/>
</dbReference>
<dbReference type="SUPFAM" id="SSF109854">
    <property type="entry name" value="DinB/YfiT-like putative metalloenzymes"/>
    <property type="match status" value="1"/>
</dbReference>
<evidence type="ECO:0000259" key="1">
    <source>
        <dbReference type="Pfam" id="PF11716"/>
    </source>
</evidence>
<gene>
    <name evidence="2" type="ORF">FCN18_15795</name>
</gene>
<accession>A0ABY2S513</accession>
<name>A0ABY2S513_9PSEU</name>
<sequence>MSDSRQGPASIRDVLVEGMDLFESELDRVTAHDWANATPCADWTVADLVRHAADTADRASAFLRDQAWQASESASPARERWSEAGGQLRKVLAETALDDRWPLPSDSPHAKLLFHGCDFTVHRWDLAVARGEEAELPAAWVSFMESFFRSVPAEVLRRPRAFSDPLEPADGDGPTRRLMAFLGRRPLPA</sequence>
<keyword evidence="3" id="KW-1185">Reference proteome</keyword>
<dbReference type="Pfam" id="PF11716">
    <property type="entry name" value="MDMPI_N"/>
    <property type="match status" value="1"/>
</dbReference>
<dbReference type="InterPro" id="IPR034660">
    <property type="entry name" value="DinB/YfiT-like"/>
</dbReference>
<dbReference type="EMBL" id="SWMS01000007">
    <property type="protein sequence ID" value="TKG70975.1"/>
    <property type="molecule type" value="Genomic_DNA"/>
</dbReference>
<protein>
    <submittedName>
        <fullName evidence="2">TIGR03086 family protein</fullName>
    </submittedName>
</protein>
<dbReference type="InterPro" id="IPR017517">
    <property type="entry name" value="Maleyloyr_isom"/>
</dbReference>
<dbReference type="NCBIfam" id="TIGR03086">
    <property type="entry name" value="TIGR03086 family metal-binding protein"/>
    <property type="match status" value="1"/>
</dbReference>
<dbReference type="InterPro" id="IPR024344">
    <property type="entry name" value="MDMPI_metal-binding"/>
</dbReference>
<evidence type="ECO:0000313" key="3">
    <source>
        <dbReference type="Proteomes" id="UP000309992"/>
    </source>
</evidence>
<organism evidence="2 3">
    <name type="scientific">Prauserella endophytica</name>
    <dbReference type="NCBI Taxonomy" id="1592324"/>
    <lineage>
        <taxon>Bacteria</taxon>
        <taxon>Bacillati</taxon>
        <taxon>Actinomycetota</taxon>
        <taxon>Actinomycetes</taxon>
        <taxon>Pseudonocardiales</taxon>
        <taxon>Pseudonocardiaceae</taxon>
        <taxon>Prauserella</taxon>
        <taxon>Prauserella coralliicola group</taxon>
    </lineage>
</organism>
<reference evidence="2 3" key="1">
    <citation type="journal article" date="2015" name="Antonie Van Leeuwenhoek">
        <title>Prauserella endophytica sp. nov., an endophytic actinobacterium isolated from Tamarix taklamakanensis.</title>
        <authorList>
            <person name="Liu J.M."/>
            <person name="Habden X."/>
            <person name="Guo L."/>
            <person name="Tuo L."/>
            <person name="Jiang Z.K."/>
            <person name="Liu S.W."/>
            <person name="Liu X.F."/>
            <person name="Chen L."/>
            <person name="Li R.F."/>
            <person name="Zhang Y.Q."/>
            <person name="Sun C.H."/>
        </authorList>
    </citation>
    <scope>NUCLEOTIDE SEQUENCE [LARGE SCALE GENOMIC DNA]</scope>
    <source>
        <strain evidence="2 3">CGMCC 4.7182</strain>
    </source>
</reference>